<evidence type="ECO:0000256" key="1">
    <source>
        <dbReference type="SAM" id="MobiDB-lite"/>
    </source>
</evidence>
<reference evidence="2" key="2">
    <citation type="journal article" date="2023" name="IMA Fungus">
        <title>Comparative genomic study of the Penicillium genus elucidates a diverse pangenome and 15 lateral gene transfer events.</title>
        <authorList>
            <person name="Petersen C."/>
            <person name="Sorensen T."/>
            <person name="Nielsen M.R."/>
            <person name="Sondergaard T.E."/>
            <person name="Sorensen J.L."/>
            <person name="Fitzpatrick D.A."/>
            <person name="Frisvad J.C."/>
            <person name="Nielsen K.L."/>
        </authorList>
    </citation>
    <scope>NUCLEOTIDE SEQUENCE</scope>
    <source>
        <strain evidence="2">IBT 30728</strain>
    </source>
</reference>
<protein>
    <recommendedName>
        <fullName evidence="4">Isopenicillin N synthase-like Fe(2+) 2OG dioxygenase domain-containing protein</fullName>
    </recommendedName>
</protein>
<dbReference type="Proteomes" id="UP001148312">
    <property type="component" value="Unassembled WGS sequence"/>
</dbReference>
<feature type="region of interest" description="Disordered" evidence="1">
    <location>
        <begin position="91"/>
        <end position="110"/>
    </location>
</feature>
<name>A0A9X0BY95_9EURO</name>
<dbReference type="Gene3D" id="2.60.120.330">
    <property type="entry name" value="B-lactam Antibiotic, Isopenicillin N Synthase, Chain"/>
    <property type="match status" value="1"/>
</dbReference>
<evidence type="ECO:0000313" key="2">
    <source>
        <dbReference type="EMBL" id="KAJ5488982.1"/>
    </source>
</evidence>
<sequence length="298" mass="33308">MATATTTSALIVLKGEKPPSTPLEVINFVGLLQKDALELSKLLRSCQDPGSFYLDLSGQTKYFNGKSYLDAIRKLYRQRRAYLSQSADVRDQEKCPATSDTESSSGSFVSTESSCISDSSFQEDDLVSTLDDESLDFVKEYTHAITHRLIRTLSPFIGNEQVRQHISSLHADHDLSSSEMTVDELVCSSEEQRDESPVGGFVDGSSMTLRYCEEEVLEYWDSETDGWAGIAPREDCLVVNTGDALRAASRNQFQSPLYRVRHAEGGDFVGRRWRVGGFVSHTICGRWSEEGRAVRRME</sequence>
<keyword evidence="3" id="KW-1185">Reference proteome</keyword>
<dbReference type="AlphaFoldDB" id="A0A9X0BY95"/>
<organism evidence="2 3">
    <name type="scientific">Penicillium diatomitis</name>
    <dbReference type="NCBI Taxonomy" id="2819901"/>
    <lineage>
        <taxon>Eukaryota</taxon>
        <taxon>Fungi</taxon>
        <taxon>Dikarya</taxon>
        <taxon>Ascomycota</taxon>
        <taxon>Pezizomycotina</taxon>
        <taxon>Eurotiomycetes</taxon>
        <taxon>Eurotiomycetidae</taxon>
        <taxon>Eurotiales</taxon>
        <taxon>Aspergillaceae</taxon>
        <taxon>Penicillium</taxon>
    </lineage>
</organism>
<accession>A0A9X0BY95</accession>
<dbReference type="GeneID" id="81623723"/>
<dbReference type="InterPro" id="IPR027443">
    <property type="entry name" value="IPNS-like_sf"/>
</dbReference>
<comment type="caution">
    <text evidence="2">The sequence shown here is derived from an EMBL/GenBank/DDBJ whole genome shotgun (WGS) entry which is preliminary data.</text>
</comment>
<reference evidence="2" key="1">
    <citation type="submission" date="2022-12" db="EMBL/GenBank/DDBJ databases">
        <authorList>
            <person name="Petersen C."/>
        </authorList>
    </citation>
    <scope>NUCLEOTIDE SEQUENCE</scope>
    <source>
        <strain evidence="2">IBT 30728</strain>
    </source>
</reference>
<dbReference type="SUPFAM" id="SSF51197">
    <property type="entry name" value="Clavaminate synthase-like"/>
    <property type="match status" value="1"/>
</dbReference>
<evidence type="ECO:0000313" key="3">
    <source>
        <dbReference type="Proteomes" id="UP001148312"/>
    </source>
</evidence>
<feature type="compositionally biased region" description="Low complexity" evidence="1">
    <location>
        <begin position="98"/>
        <end position="110"/>
    </location>
</feature>
<gene>
    <name evidence="2" type="ORF">N7539_003872</name>
</gene>
<evidence type="ECO:0008006" key="4">
    <source>
        <dbReference type="Google" id="ProtNLM"/>
    </source>
</evidence>
<proteinExistence type="predicted"/>
<dbReference type="EMBL" id="JAPWDQ010000004">
    <property type="protein sequence ID" value="KAJ5488982.1"/>
    <property type="molecule type" value="Genomic_DNA"/>
</dbReference>
<dbReference type="RefSeq" id="XP_056791015.1">
    <property type="nucleotide sequence ID" value="XM_056933474.1"/>
</dbReference>